<dbReference type="SUPFAM" id="SSF52799">
    <property type="entry name" value="(Phosphotyrosine protein) phosphatases II"/>
    <property type="match status" value="1"/>
</dbReference>
<evidence type="ECO:0000313" key="4">
    <source>
        <dbReference type="Proteomes" id="UP000314294"/>
    </source>
</evidence>
<dbReference type="InterPro" id="IPR029260">
    <property type="entry name" value="DSPn"/>
</dbReference>
<accession>A0A4Z2G9J4</accession>
<protein>
    <submittedName>
        <fullName evidence="3">Dual specificity protein phosphatase CDC14A</fullName>
    </submittedName>
</protein>
<reference evidence="3 4" key="1">
    <citation type="submission" date="2019-03" db="EMBL/GenBank/DDBJ databases">
        <title>First draft genome of Liparis tanakae, snailfish: a comprehensive survey of snailfish specific genes.</title>
        <authorList>
            <person name="Kim W."/>
            <person name="Song I."/>
            <person name="Jeong J.-H."/>
            <person name="Kim D."/>
            <person name="Kim S."/>
            <person name="Ryu S."/>
            <person name="Song J.Y."/>
            <person name="Lee S.K."/>
        </authorList>
    </citation>
    <scope>NUCLEOTIDE SEQUENCE [LARGE SCALE GENOMIC DNA]</scope>
    <source>
        <tissue evidence="3">Muscle</tissue>
    </source>
</reference>
<evidence type="ECO:0000256" key="1">
    <source>
        <dbReference type="SAM" id="MobiDB-lite"/>
    </source>
</evidence>
<evidence type="ECO:0000313" key="3">
    <source>
        <dbReference type="EMBL" id="TNN50178.1"/>
    </source>
</evidence>
<dbReference type="CDD" id="cd17657">
    <property type="entry name" value="CDC14_N"/>
    <property type="match status" value="1"/>
</dbReference>
<name>A0A4Z2G9J4_9TELE</name>
<dbReference type="Proteomes" id="UP000314294">
    <property type="component" value="Unassembled WGS sequence"/>
</dbReference>
<dbReference type="OrthoDB" id="266663at2759"/>
<dbReference type="Gene3D" id="3.90.190.10">
    <property type="entry name" value="Protein tyrosine phosphatase superfamily"/>
    <property type="match status" value="1"/>
</dbReference>
<sequence length="198" mass="22561">MFRTVSKMTADDVPSRCVEFIKDQLYFAVLKQKLKSTGERHCFCIDEELAYENFYADFGPLNLAMFYRFCCKLTKKLKSIMLSKKKIIFYTCGDQKKQANAAYLIGSYAVMHLNMMPEEAHSLLVSRNSTYIPFRQEENKIHTRSSTQSLSRVVLQASVNPLALSDQSDSRKRTRTSLPANGVEGSHSIPTARAPLLR</sequence>
<dbReference type="AlphaFoldDB" id="A0A4Z2G9J4"/>
<evidence type="ECO:0000259" key="2">
    <source>
        <dbReference type="Pfam" id="PF14671"/>
    </source>
</evidence>
<feature type="domain" description="Dual specificity/tyrosine protein phosphatase N-terminal" evidence="2">
    <location>
        <begin position="19"/>
        <end position="138"/>
    </location>
</feature>
<dbReference type="Pfam" id="PF14671">
    <property type="entry name" value="DSPn"/>
    <property type="match status" value="1"/>
</dbReference>
<proteinExistence type="predicted"/>
<comment type="caution">
    <text evidence="3">The sequence shown here is derived from an EMBL/GenBank/DDBJ whole genome shotgun (WGS) entry which is preliminary data.</text>
</comment>
<gene>
    <name evidence="3" type="primary">CDC14A_2</name>
    <name evidence="3" type="ORF">EYF80_039602</name>
</gene>
<dbReference type="InterPro" id="IPR029021">
    <property type="entry name" value="Prot-tyrosine_phosphatase-like"/>
</dbReference>
<feature type="region of interest" description="Disordered" evidence="1">
    <location>
        <begin position="165"/>
        <end position="198"/>
    </location>
</feature>
<keyword evidence="4" id="KW-1185">Reference proteome</keyword>
<dbReference type="EMBL" id="SRLO01000628">
    <property type="protein sequence ID" value="TNN50178.1"/>
    <property type="molecule type" value="Genomic_DNA"/>
</dbReference>
<organism evidence="3 4">
    <name type="scientific">Liparis tanakae</name>
    <name type="common">Tanaka's snailfish</name>
    <dbReference type="NCBI Taxonomy" id="230148"/>
    <lineage>
        <taxon>Eukaryota</taxon>
        <taxon>Metazoa</taxon>
        <taxon>Chordata</taxon>
        <taxon>Craniata</taxon>
        <taxon>Vertebrata</taxon>
        <taxon>Euteleostomi</taxon>
        <taxon>Actinopterygii</taxon>
        <taxon>Neopterygii</taxon>
        <taxon>Teleostei</taxon>
        <taxon>Neoteleostei</taxon>
        <taxon>Acanthomorphata</taxon>
        <taxon>Eupercaria</taxon>
        <taxon>Perciformes</taxon>
        <taxon>Cottioidei</taxon>
        <taxon>Cottales</taxon>
        <taxon>Liparidae</taxon>
        <taxon>Liparis</taxon>
    </lineage>
</organism>